<dbReference type="SUPFAM" id="SSF56219">
    <property type="entry name" value="DNase I-like"/>
    <property type="match status" value="1"/>
</dbReference>
<name>A0A9Q0JE96_9ROSI</name>
<evidence type="ECO:0000259" key="3">
    <source>
        <dbReference type="Pfam" id="PF14111"/>
    </source>
</evidence>
<dbReference type="InterPro" id="IPR036691">
    <property type="entry name" value="Endo/exonu/phosph_ase_sf"/>
</dbReference>
<sequence length="740" mass="81793">MAEGQPPDGGPQPSSIPSNSDTPGVIAPSRIFKDTLIQGSAWNEPTIDTEFDIGDGEVLVTSSPHGPIVQYSPSFRVKLHKNWDNTLIIKPWGRRIGYKALSSRLPRLWQLRNGIRVIDLEHNYYMVKFYSREDNMKVLTGGPWLILGHYLSVETLRPNFNPSTQRVSSVIAWVRIPGLPAEHYHIGVLRLVGNQLGRTVRIDMPTQQTDRAQFARIAVELDLNKPLEPKVCFEDIWYNIAYENLPQVCFECGMACHNMSACPSRAPAAADVESPADTVHTEKQTLVDLSITKNQAGVGVPKESSDVVTEPKCGKWMLISRKPQNQPRKSGEILENKSQQKTSMEGSRFAILVDQDDNTGGKGTVGFTPGGASTAPMRPSATKMTGTNGQNKGKSVANQRSTSAPCMKRARQNEDALTSVPVVFQPTLPKLNPKEQEVVKVVLKQNPTVISPDVAADHTSTQIAHALVIPGTYQLSKTTKFSPSHPPVSTVNPPCVSGSKADSGLAIAFDSNNKRRDGAGSAKFDRAFRDMGRAGGIWVCWQKARISVCPIEVHPQFILMQVSWRSGLTSYVTEVYASPKPALRYELWQRTRVIAAGMSAPWVIAGDFNSLLGPNEKLGGEVLNTTYCRVFSDWIDDCELVDLGFKGSPYTWERGEVQERLDRVLANTSWSLPFPDAEVVHYPRTKSDHSTLLLRLWPQHDSVGPKPFRFLAAWLVDGRLNPEAVATFGSKRVLSKNLPR</sequence>
<reference evidence="4" key="1">
    <citation type="submission" date="2022-02" db="EMBL/GenBank/DDBJ databases">
        <authorList>
            <person name="Henning P.M."/>
            <person name="McCubbin A.G."/>
            <person name="Shore J.S."/>
        </authorList>
    </citation>
    <scope>NUCLEOTIDE SEQUENCE</scope>
    <source>
        <strain evidence="4">F60SS</strain>
        <tissue evidence="4">Leaves</tissue>
    </source>
</reference>
<accession>A0A9Q0JE96</accession>
<evidence type="ECO:0008006" key="6">
    <source>
        <dbReference type="Google" id="ProtNLM"/>
    </source>
</evidence>
<comment type="caution">
    <text evidence="4">The sequence shown here is derived from an EMBL/GenBank/DDBJ whole genome shotgun (WGS) entry which is preliminary data.</text>
</comment>
<dbReference type="InterPro" id="IPR005135">
    <property type="entry name" value="Endo/exonuclease/phosphatase"/>
</dbReference>
<feature type="region of interest" description="Disordered" evidence="1">
    <location>
        <begin position="324"/>
        <end position="344"/>
    </location>
</feature>
<feature type="region of interest" description="Disordered" evidence="1">
    <location>
        <begin position="1"/>
        <end position="24"/>
    </location>
</feature>
<evidence type="ECO:0000256" key="1">
    <source>
        <dbReference type="SAM" id="MobiDB-lite"/>
    </source>
</evidence>
<evidence type="ECO:0000313" key="4">
    <source>
        <dbReference type="EMBL" id="KAJ4837450.1"/>
    </source>
</evidence>
<dbReference type="AlphaFoldDB" id="A0A9Q0JE96"/>
<dbReference type="GO" id="GO:0003824">
    <property type="term" value="F:catalytic activity"/>
    <property type="evidence" value="ECO:0007669"/>
    <property type="project" value="InterPro"/>
</dbReference>
<dbReference type="InterPro" id="IPR025558">
    <property type="entry name" value="DUF4283"/>
</dbReference>
<dbReference type="Proteomes" id="UP001141552">
    <property type="component" value="Unassembled WGS sequence"/>
</dbReference>
<feature type="domain" description="Endonuclease/exonuclease/phosphatase" evidence="2">
    <location>
        <begin position="565"/>
        <end position="689"/>
    </location>
</feature>
<dbReference type="InterPro" id="IPR040256">
    <property type="entry name" value="At4g02000-like"/>
</dbReference>
<dbReference type="Gene3D" id="3.60.10.10">
    <property type="entry name" value="Endonuclease/exonuclease/phosphatase"/>
    <property type="match status" value="1"/>
</dbReference>
<evidence type="ECO:0000259" key="2">
    <source>
        <dbReference type="Pfam" id="PF03372"/>
    </source>
</evidence>
<feature type="compositionally biased region" description="Polar residues" evidence="1">
    <location>
        <begin position="382"/>
        <end position="404"/>
    </location>
</feature>
<evidence type="ECO:0000313" key="5">
    <source>
        <dbReference type="Proteomes" id="UP001141552"/>
    </source>
</evidence>
<organism evidence="4 5">
    <name type="scientific">Turnera subulata</name>
    <dbReference type="NCBI Taxonomy" id="218843"/>
    <lineage>
        <taxon>Eukaryota</taxon>
        <taxon>Viridiplantae</taxon>
        <taxon>Streptophyta</taxon>
        <taxon>Embryophyta</taxon>
        <taxon>Tracheophyta</taxon>
        <taxon>Spermatophyta</taxon>
        <taxon>Magnoliopsida</taxon>
        <taxon>eudicotyledons</taxon>
        <taxon>Gunneridae</taxon>
        <taxon>Pentapetalae</taxon>
        <taxon>rosids</taxon>
        <taxon>fabids</taxon>
        <taxon>Malpighiales</taxon>
        <taxon>Passifloraceae</taxon>
        <taxon>Turnera</taxon>
    </lineage>
</organism>
<protein>
    <recommendedName>
        <fullName evidence="6">DUF4283 domain-containing protein</fullName>
    </recommendedName>
</protein>
<gene>
    <name evidence="4" type="ORF">Tsubulata_015301</name>
</gene>
<dbReference type="OrthoDB" id="1750980at2759"/>
<feature type="domain" description="DUF4283" evidence="3">
    <location>
        <begin position="81"/>
        <end position="163"/>
    </location>
</feature>
<dbReference type="EMBL" id="JAKUCV010003834">
    <property type="protein sequence ID" value="KAJ4837450.1"/>
    <property type="molecule type" value="Genomic_DNA"/>
</dbReference>
<dbReference type="Pfam" id="PF03372">
    <property type="entry name" value="Exo_endo_phos"/>
    <property type="match status" value="1"/>
</dbReference>
<dbReference type="PANTHER" id="PTHR31286">
    <property type="entry name" value="GLYCINE-RICH CELL WALL STRUCTURAL PROTEIN 1.8-LIKE"/>
    <property type="match status" value="1"/>
</dbReference>
<feature type="region of interest" description="Disordered" evidence="1">
    <location>
        <begin position="366"/>
        <end position="405"/>
    </location>
</feature>
<reference evidence="4" key="2">
    <citation type="journal article" date="2023" name="Plants (Basel)">
        <title>Annotation of the Turnera subulata (Passifloraceae) Draft Genome Reveals the S-Locus Evolved after the Divergence of Turneroideae from Passifloroideae in a Stepwise Manner.</title>
        <authorList>
            <person name="Henning P.M."/>
            <person name="Roalson E.H."/>
            <person name="Mir W."/>
            <person name="McCubbin A.G."/>
            <person name="Shore J.S."/>
        </authorList>
    </citation>
    <scope>NUCLEOTIDE SEQUENCE</scope>
    <source>
        <strain evidence="4">F60SS</strain>
    </source>
</reference>
<dbReference type="PANTHER" id="PTHR31286:SF99">
    <property type="entry name" value="DUF4283 DOMAIN-CONTAINING PROTEIN"/>
    <property type="match status" value="1"/>
</dbReference>
<feature type="compositionally biased region" description="Low complexity" evidence="1">
    <location>
        <begin position="1"/>
        <end position="18"/>
    </location>
</feature>
<dbReference type="Pfam" id="PF14111">
    <property type="entry name" value="DUF4283"/>
    <property type="match status" value="1"/>
</dbReference>
<proteinExistence type="predicted"/>
<keyword evidence="5" id="KW-1185">Reference proteome</keyword>